<dbReference type="InterPro" id="IPR018649">
    <property type="entry name" value="SHOCT"/>
</dbReference>
<organism evidence="7 8">
    <name type="scientific">Algoriphagus halophytocola</name>
    <dbReference type="NCBI Taxonomy" id="2991499"/>
    <lineage>
        <taxon>Bacteria</taxon>
        <taxon>Pseudomonadati</taxon>
        <taxon>Bacteroidota</taxon>
        <taxon>Cytophagia</taxon>
        <taxon>Cytophagales</taxon>
        <taxon>Cyclobacteriaceae</taxon>
        <taxon>Algoriphagus</taxon>
    </lineage>
</organism>
<reference evidence="7" key="1">
    <citation type="submission" date="2022-10" db="EMBL/GenBank/DDBJ databases">
        <title>Algoriphagus sp. a novel bacteria isolate from halophytes salicornia europaea.</title>
        <authorList>
            <person name="Peng Y."/>
            <person name="Jiang L."/>
            <person name="Lee J."/>
        </authorList>
    </citation>
    <scope>NUCLEOTIDE SEQUENCE</scope>
    <source>
        <strain evidence="7">TR-M5</strain>
    </source>
</reference>
<evidence type="ECO:0000256" key="4">
    <source>
        <dbReference type="ARBA" id="ARBA00023136"/>
    </source>
</evidence>
<dbReference type="Proteomes" id="UP001163156">
    <property type="component" value="Chromosome"/>
</dbReference>
<comment type="subcellular location">
    <subcellularLocation>
        <location evidence="1">Membrane</location>
        <topology evidence="1">Multi-pass membrane protein</topology>
    </subcellularLocation>
</comment>
<dbReference type="EMBL" id="CP110226">
    <property type="protein sequence ID" value="UZD22864.1"/>
    <property type="molecule type" value="Genomic_DNA"/>
</dbReference>
<feature type="transmembrane region" description="Helical" evidence="5">
    <location>
        <begin position="98"/>
        <end position="116"/>
    </location>
</feature>
<keyword evidence="2 5" id="KW-0812">Transmembrane</keyword>
<evidence type="ECO:0000256" key="1">
    <source>
        <dbReference type="ARBA" id="ARBA00004141"/>
    </source>
</evidence>
<dbReference type="RefSeq" id="WP_264809390.1">
    <property type="nucleotide sequence ID" value="NZ_CP110226.1"/>
</dbReference>
<keyword evidence="8" id="KW-1185">Reference proteome</keyword>
<name>A0ABY6MHA4_9BACT</name>
<dbReference type="Pfam" id="PF09851">
    <property type="entry name" value="SHOCT"/>
    <property type="match status" value="1"/>
</dbReference>
<dbReference type="Pfam" id="PF09685">
    <property type="entry name" value="MamF_MmsF"/>
    <property type="match status" value="1"/>
</dbReference>
<evidence type="ECO:0000256" key="5">
    <source>
        <dbReference type="SAM" id="Phobius"/>
    </source>
</evidence>
<evidence type="ECO:0000256" key="2">
    <source>
        <dbReference type="ARBA" id="ARBA00022692"/>
    </source>
</evidence>
<keyword evidence="3 5" id="KW-1133">Transmembrane helix</keyword>
<evidence type="ECO:0000313" key="8">
    <source>
        <dbReference type="Proteomes" id="UP001163156"/>
    </source>
</evidence>
<proteinExistence type="predicted"/>
<accession>A0ABY6MHA4</accession>
<sequence length="180" mass="20394">MKHDLEDLVQLDELLKKGVISQDEFEKAKKKILGSGSFGVGNNLLGLNENTYCFLIHIAMLLGFVHVILGLIVPVVLWSLNREQNRTIDMHGKNVINWILSLMIYMGICLIMVFPLSNLMNISYNFSIDISALPSLFSGFLPISILMFLNLVFILIASLKASVGKFWRYPLAIRFFKLSQ</sequence>
<evidence type="ECO:0000313" key="7">
    <source>
        <dbReference type="EMBL" id="UZD22864.1"/>
    </source>
</evidence>
<evidence type="ECO:0000256" key="3">
    <source>
        <dbReference type="ARBA" id="ARBA00022989"/>
    </source>
</evidence>
<gene>
    <name evidence="7" type="ORF">OM944_19720</name>
</gene>
<feature type="transmembrane region" description="Helical" evidence="5">
    <location>
        <begin position="54"/>
        <end position="77"/>
    </location>
</feature>
<protein>
    <submittedName>
        <fullName evidence="7">DUF4870 domain-containing protein</fullName>
    </submittedName>
</protein>
<feature type="transmembrane region" description="Helical" evidence="5">
    <location>
        <begin position="136"/>
        <end position="159"/>
    </location>
</feature>
<evidence type="ECO:0000259" key="6">
    <source>
        <dbReference type="Pfam" id="PF09851"/>
    </source>
</evidence>
<dbReference type="InterPro" id="IPR019109">
    <property type="entry name" value="MamF_MmsF"/>
</dbReference>
<feature type="domain" description="SHOCT" evidence="6">
    <location>
        <begin position="9"/>
        <end position="33"/>
    </location>
</feature>
<keyword evidence="4 5" id="KW-0472">Membrane</keyword>